<dbReference type="Proteomes" id="UP000003781">
    <property type="component" value="Unassembled WGS sequence"/>
</dbReference>
<sequence length="21" mass="2388">MKPLRSIHPVKKQPVSPLTKC</sequence>
<accession>A3IHY9</accession>
<reference evidence="2 3" key="1">
    <citation type="submission" date="2007-03" db="EMBL/GenBank/DDBJ databases">
        <authorList>
            <person name="Stal L."/>
            <person name="Ferriera S."/>
            <person name="Johnson J."/>
            <person name="Kravitz S."/>
            <person name="Beeson K."/>
            <person name="Sutton G."/>
            <person name="Rogers Y.-H."/>
            <person name="Friedman R."/>
            <person name="Frazier M."/>
            <person name="Venter J.C."/>
        </authorList>
    </citation>
    <scope>NUCLEOTIDE SEQUENCE [LARGE SCALE GENOMIC DNA]</scope>
    <source>
        <strain evidence="2 3">CCY0110</strain>
    </source>
</reference>
<evidence type="ECO:0000256" key="1">
    <source>
        <dbReference type="SAM" id="MobiDB-lite"/>
    </source>
</evidence>
<protein>
    <submittedName>
        <fullName evidence="2">Uncharacterized protein</fullName>
    </submittedName>
</protein>
<dbReference type="AlphaFoldDB" id="A3IHY9"/>
<evidence type="ECO:0000313" key="3">
    <source>
        <dbReference type="Proteomes" id="UP000003781"/>
    </source>
</evidence>
<gene>
    <name evidence="2" type="ORF">CY0110_16537</name>
</gene>
<evidence type="ECO:0000313" key="2">
    <source>
        <dbReference type="EMBL" id="EAZ93421.1"/>
    </source>
</evidence>
<keyword evidence="3" id="KW-1185">Reference proteome</keyword>
<feature type="region of interest" description="Disordered" evidence="1">
    <location>
        <begin position="1"/>
        <end position="21"/>
    </location>
</feature>
<dbReference type="EMBL" id="AAXW01000002">
    <property type="protein sequence ID" value="EAZ93421.1"/>
    <property type="molecule type" value="Genomic_DNA"/>
</dbReference>
<comment type="caution">
    <text evidence="2">The sequence shown here is derived from an EMBL/GenBank/DDBJ whole genome shotgun (WGS) entry which is preliminary data.</text>
</comment>
<proteinExistence type="predicted"/>
<organism evidence="2 3">
    <name type="scientific">Crocosphaera chwakensis CCY0110</name>
    <dbReference type="NCBI Taxonomy" id="391612"/>
    <lineage>
        <taxon>Bacteria</taxon>
        <taxon>Bacillati</taxon>
        <taxon>Cyanobacteriota</taxon>
        <taxon>Cyanophyceae</taxon>
        <taxon>Oscillatoriophycideae</taxon>
        <taxon>Chroococcales</taxon>
        <taxon>Aphanothecaceae</taxon>
        <taxon>Crocosphaera</taxon>
        <taxon>Crocosphaera chwakensis</taxon>
    </lineage>
</organism>
<name>A3IHY9_9CHRO</name>